<dbReference type="InterPro" id="IPR036291">
    <property type="entry name" value="NAD(P)-bd_dom_sf"/>
</dbReference>
<sequence>MNMLVIGGDRRAGCLVRAARAAGHATDGIWLDRFDPALSCAWPERMAYDVYILPYPVAAQAGKIPTPLATAELSVAEAAAHIPPGARVLAGRGELPGGFRRMAPDALEGFALGNAVPSAEGAIFEAMRAQEDCLAGSRCLIVGYGRIARLLARGLRGLGARVTVAARKERDRALACAEGCDACAIAQIPARIVEARFVFNTAPAPVVGEEALRAARPDALLLELASATYGIDAQAAQRLGRRLIVAGGLPGKYAPDYASRVLLGAIEEWKEREAWK</sequence>
<name>A0A9D0ZAJ1_9FIRM</name>
<gene>
    <name evidence="2" type="ORF">IAB73_02065</name>
</gene>
<dbReference type="Proteomes" id="UP000886887">
    <property type="component" value="Unassembled WGS sequence"/>
</dbReference>
<dbReference type="EMBL" id="DVFJ01000006">
    <property type="protein sequence ID" value="HIQ70980.1"/>
    <property type="molecule type" value="Genomic_DNA"/>
</dbReference>
<dbReference type="GO" id="GO:0051287">
    <property type="term" value="F:NAD binding"/>
    <property type="evidence" value="ECO:0007669"/>
    <property type="project" value="InterPro"/>
</dbReference>
<dbReference type="InterPro" id="IPR006140">
    <property type="entry name" value="D-isomer_DH_NAD-bd"/>
</dbReference>
<dbReference type="AlphaFoldDB" id="A0A9D0ZAJ1"/>
<dbReference type="SMART" id="SM00997">
    <property type="entry name" value="AdoHcyase_NAD"/>
    <property type="match status" value="1"/>
</dbReference>
<accession>A0A9D0ZAJ1</accession>
<dbReference type="SUPFAM" id="SSF51735">
    <property type="entry name" value="NAD(P)-binding Rossmann-fold domains"/>
    <property type="match status" value="1"/>
</dbReference>
<feature type="domain" description="S-adenosyl-L-homocysteine hydrolase NAD binding" evidence="1">
    <location>
        <begin position="127"/>
        <end position="248"/>
    </location>
</feature>
<evidence type="ECO:0000313" key="2">
    <source>
        <dbReference type="EMBL" id="HIQ70980.1"/>
    </source>
</evidence>
<proteinExistence type="predicted"/>
<dbReference type="InterPro" id="IPR015878">
    <property type="entry name" value="Ado_hCys_hydrolase_NAD-bd"/>
</dbReference>
<dbReference type="Gene3D" id="3.40.50.720">
    <property type="entry name" value="NAD(P)-binding Rossmann-like Domain"/>
    <property type="match status" value="2"/>
</dbReference>
<evidence type="ECO:0000313" key="3">
    <source>
        <dbReference type="Proteomes" id="UP000886887"/>
    </source>
</evidence>
<protein>
    <recommendedName>
        <fullName evidence="1">S-adenosyl-L-homocysteine hydrolase NAD binding domain-containing protein</fullName>
    </recommendedName>
</protein>
<comment type="caution">
    <text evidence="2">The sequence shown here is derived from an EMBL/GenBank/DDBJ whole genome shotgun (WGS) entry which is preliminary data.</text>
</comment>
<reference evidence="2" key="1">
    <citation type="submission" date="2020-10" db="EMBL/GenBank/DDBJ databases">
        <authorList>
            <person name="Gilroy R."/>
        </authorList>
    </citation>
    <scope>NUCLEOTIDE SEQUENCE</scope>
    <source>
        <strain evidence="2">ChiSxjej2B14-6234</strain>
    </source>
</reference>
<evidence type="ECO:0000259" key="1">
    <source>
        <dbReference type="SMART" id="SM00997"/>
    </source>
</evidence>
<organism evidence="2 3">
    <name type="scientific">Candidatus Onthenecus intestinigallinarum</name>
    <dbReference type="NCBI Taxonomy" id="2840875"/>
    <lineage>
        <taxon>Bacteria</taxon>
        <taxon>Bacillati</taxon>
        <taxon>Bacillota</taxon>
        <taxon>Clostridia</taxon>
        <taxon>Eubacteriales</taxon>
        <taxon>Candidatus Onthenecus</taxon>
    </lineage>
</organism>
<dbReference type="Pfam" id="PF02826">
    <property type="entry name" value="2-Hacid_dh_C"/>
    <property type="match status" value="1"/>
</dbReference>
<reference evidence="2" key="2">
    <citation type="journal article" date="2021" name="PeerJ">
        <title>Extensive microbial diversity within the chicken gut microbiome revealed by metagenomics and culture.</title>
        <authorList>
            <person name="Gilroy R."/>
            <person name="Ravi A."/>
            <person name="Getino M."/>
            <person name="Pursley I."/>
            <person name="Horton D.L."/>
            <person name="Alikhan N.F."/>
            <person name="Baker D."/>
            <person name="Gharbi K."/>
            <person name="Hall N."/>
            <person name="Watson M."/>
            <person name="Adriaenssens E.M."/>
            <person name="Foster-Nyarko E."/>
            <person name="Jarju S."/>
            <person name="Secka A."/>
            <person name="Antonio M."/>
            <person name="Oren A."/>
            <person name="Chaudhuri R.R."/>
            <person name="La Ragione R."/>
            <person name="Hildebrand F."/>
            <person name="Pallen M.J."/>
        </authorList>
    </citation>
    <scope>NUCLEOTIDE SEQUENCE</scope>
    <source>
        <strain evidence="2">ChiSxjej2B14-6234</strain>
    </source>
</reference>